<reference evidence="8" key="2">
    <citation type="submission" date="2020-05" db="UniProtKB">
        <authorList>
            <consortium name="EnsemblMetazoa"/>
        </authorList>
    </citation>
    <scope>IDENTIFICATION</scope>
    <source>
        <strain evidence="8">Epiroticus2</strain>
    </source>
</reference>
<evidence type="ECO:0000256" key="4">
    <source>
        <dbReference type="ARBA" id="ARBA00023180"/>
    </source>
</evidence>
<keyword evidence="9" id="KW-1185">Reference proteome</keyword>
<evidence type="ECO:0000259" key="7">
    <source>
        <dbReference type="SMART" id="SM00198"/>
    </source>
</evidence>
<proteinExistence type="inferred from homology"/>
<dbReference type="SMART" id="SM00198">
    <property type="entry name" value="SCP"/>
    <property type="match status" value="1"/>
</dbReference>
<dbReference type="FunFam" id="3.40.33.10:FF:000007">
    <property type="entry name" value="Venom allergen"/>
    <property type="match status" value="1"/>
</dbReference>
<evidence type="ECO:0000256" key="2">
    <source>
        <dbReference type="ARBA" id="ARBA00009923"/>
    </source>
</evidence>
<evidence type="ECO:0000256" key="1">
    <source>
        <dbReference type="ARBA" id="ARBA00004613"/>
    </source>
</evidence>
<dbReference type="Proteomes" id="UP000075885">
    <property type="component" value="Unassembled WGS sequence"/>
</dbReference>
<dbReference type="AlphaFoldDB" id="A0A182PT93"/>
<evidence type="ECO:0000256" key="5">
    <source>
        <dbReference type="ARBA" id="ARBA00068306"/>
    </source>
</evidence>
<comment type="similarity">
    <text evidence="2">Belongs to the CRISP family.</text>
</comment>
<evidence type="ECO:0000313" key="9">
    <source>
        <dbReference type="Proteomes" id="UP000075885"/>
    </source>
</evidence>
<dbReference type="InterPro" id="IPR035940">
    <property type="entry name" value="CAP_sf"/>
</dbReference>
<evidence type="ECO:0000256" key="3">
    <source>
        <dbReference type="ARBA" id="ARBA00022525"/>
    </source>
</evidence>
<evidence type="ECO:0000256" key="6">
    <source>
        <dbReference type="SAM" id="MobiDB-lite"/>
    </source>
</evidence>
<dbReference type="Gene3D" id="3.40.33.10">
    <property type="entry name" value="CAP"/>
    <property type="match status" value="1"/>
</dbReference>
<dbReference type="CDD" id="cd05380">
    <property type="entry name" value="CAP_euk"/>
    <property type="match status" value="1"/>
</dbReference>
<dbReference type="InterPro" id="IPR002413">
    <property type="entry name" value="V5_allergen-like"/>
</dbReference>
<comment type="subcellular location">
    <subcellularLocation>
        <location evidence="1">Secreted</location>
    </subcellularLocation>
</comment>
<dbReference type="InterPro" id="IPR001283">
    <property type="entry name" value="CRISP-related"/>
</dbReference>
<keyword evidence="3" id="KW-0964">Secreted</keyword>
<dbReference type="VEuPathDB" id="VectorBase:AEPI010179"/>
<dbReference type="STRING" id="199890.A0A182PT93"/>
<feature type="domain" description="SCP" evidence="7">
    <location>
        <begin position="104"/>
        <end position="265"/>
    </location>
</feature>
<accession>A0A182PT93</accession>
<feature type="region of interest" description="Disordered" evidence="6">
    <location>
        <begin position="1"/>
        <end position="24"/>
    </location>
</feature>
<dbReference type="SUPFAM" id="SSF55797">
    <property type="entry name" value="PR-1-like"/>
    <property type="match status" value="1"/>
</dbReference>
<organism evidence="8 9">
    <name type="scientific">Anopheles epiroticus</name>
    <dbReference type="NCBI Taxonomy" id="199890"/>
    <lineage>
        <taxon>Eukaryota</taxon>
        <taxon>Metazoa</taxon>
        <taxon>Ecdysozoa</taxon>
        <taxon>Arthropoda</taxon>
        <taxon>Hexapoda</taxon>
        <taxon>Insecta</taxon>
        <taxon>Pterygota</taxon>
        <taxon>Neoptera</taxon>
        <taxon>Endopterygota</taxon>
        <taxon>Diptera</taxon>
        <taxon>Nematocera</taxon>
        <taxon>Culicoidea</taxon>
        <taxon>Culicidae</taxon>
        <taxon>Anophelinae</taxon>
        <taxon>Anopheles</taxon>
    </lineage>
</organism>
<dbReference type="EnsemblMetazoa" id="AEPI010179-RA">
    <property type="protein sequence ID" value="AEPI010179-PA"/>
    <property type="gene ID" value="AEPI010179"/>
</dbReference>
<dbReference type="PANTHER" id="PTHR10334">
    <property type="entry name" value="CYSTEINE-RICH SECRETORY PROTEIN-RELATED"/>
    <property type="match status" value="1"/>
</dbReference>
<sequence length="305" mass="34485">MTVSWRDVTAGDTESGTELPWTEAPTTVGEGLETTELMPPHADYTDASEWTDSSAYDVYCKPDLCLRYNRYGELEAKRHVACGFNGSFAGDCPPGRMILKIDAQLRQYILHLHNEVRDRLARGAEAGFAAASRMPTVTWDDELANLAEINVRSCKFEHDECRSTYQYLHAGQNLAVGSYYLETDIFEIIRNLTGLWHREYMDTTQEVLDKYTTDYNATIGHYTQMVSDRTTAIGCGVVIYPQKQEDFVFKMVLYACNYAITSIVHQPIYLKGEAGSRCTTGTNPDYGGLCSWEENQFIKAVPTYR</sequence>
<keyword evidence="4" id="KW-0325">Glycoprotein</keyword>
<dbReference type="GO" id="GO:0005576">
    <property type="term" value="C:extracellular region"/>
    <property type="evidence" value="ECO:0007669"/>
    <property type="project" value="UniProtKB-SubCell"/>
</dbReference>
<dbReference type="Pfam" id="PF00188">
    <property type="entry name" value="CAP"/>
    <property type="match status" value="1"/>
</dbReference>
<dbReference type="PRINTS" id="PR00838">
    <property type="entry name" value="V5ALLERGEN"/>
</dbReference>
<dbReference type="InterPro" id="IPR014044">
    <property type="entry name" value="CAP_dom"/>
</dbReference>
<protein>
    <recommendedName>
        <fullName evidence="5">Venom allergen-1</fullName>
    </recommendedName>
</protein>
<name>A0A182PT93_9DIPT</name>
<reference evidence="9" key="1">
    <citation type="submission" date="2013-03" db="EMBL/GenBank/DDBJ databases">
        <title>The Genome Sequence of Anopheles epiroticus epiroticus2.</title>
        <authorList>
            <consortium name="The Broad Institute Genomics Platform"/>
            <person name="Neafsey D.E."/>
            <person name="Howell P."/>
            <person name="Walker B."/>
            <person name="Young S.K."/>
            <person name="Zeng Q."/>
            <person name="Gargeya S."/>
            <person name="Fitzgerald M."/>
            <person name="Haas B."/>
            <person name="Abouelleil A."/>
            <person name="Allen A.W."/>
            <person name="Alvarado L."/>
            <person name="Arachchi H.M."/>
            <person name="Berlin A.M."/>
            <person name="Chapman S.B."/>
            <person name="Gainer-Dewar J."/>
            <person name="Goldberg J."/>
            <person name="Griggs A."/>
            <person name="Gujja S."/>
            <person name="Hansen M."/>
            <person name="Howarth C."/>
            <person name="Imamovic A."/>
            <person name="Ireland A."/>
            <person name="Larimer J."/>
            <person name="McCowan C."/>
            <person name="Murphy C."/>
            <person name="Pearson M."/>
            <person name="Poon T.W."/>
            <person name="Priest M."/>
            <person name="Roberts A."/>
            <person name="Saif S."/>
            <person name="Shea T."/>
            <person name="Sisk P."/>
            <person name="Sykes S."/>
            <person name="Wortman J."/>
            <person name="Nusbaum C."/>
            <person name="Birren B."/>
        </authorList>
    </citation>
    <scope>NUCLEOTIDE SEQUENCE [LARGE SCALE GENOMIC DNA]</scope>
    <source>
        <strain evidence="9">Epiroticus2</strain>
    </source>
</reference>
<evidence type="ECO:0000313" key="8">
    <source>
        <dbReference type="EnsemblMetazoa" id="AEPI010179-PA"/>
    </source>
</evidence>